<dbReference type="AlphaFoldDB" id="A0A317DTY4"/>
<name>A0A317DTY4_9PROT</name>
<dbReference type="OrthoDB" id="10019652at2"/>
<evidence type="ECO:0008006" key="3">
    <source>
        <dbReference type="Google" id="ProtNLM"/>
    </source>
</evidence>
<dbReference type="RefSeq" id="WP_109907958.1">
    <property type="nucleotide sequence ID" value="NZ_QGLE01000017.1"/>
</dbReference>
<dbReference type="Proteomes" id="UP000245461">
    <property type="component" value="Unassembled WGS sequence"/>
</dbReference>
<dbReference type="EMBL" id="QGLE01000017">
    <property type="protein sequence ID" value="PWR18139.1"/>
    <property type="molecule type" value="Genomic_DNA"/>
</dbReference>
<sequence>MRVVPICDPARREDWCLRLQAIGAEIGEGIDGGEADLVLVVEPAVAGIGTLFARLEGPGAPPVVVLSDDEALARACALIGALLLPAGLGDAALGLALRFTGRLAGEAGRRRSLEGQRDALDVERRALRSLAPFQADGMILGAATGRYRAQRLLASGAALVMVVAIDEQAAWAAAFGRDAAARTEAAVAALLVGAPARLGDILHSRGALAGWGLWLAGQDRAAASAIANRLLDLIEARHLRHDRSRADSAVTISIGIAPAPAESAASEAEARASHALAHAAALGGNRIRWSG</sequence>
<evidence type="ECO:0000313" key="2">
    <source>
        <dbReference type="Proteomes" id="UP000245461"/>
    </source>
</evidence>
<dbReference type="InterPro" id="IPR043128">
    <property type="entry name" value="Rev_trsase/Diguanyl_cyclase"/>
</dbReference>
<dbReference type="Gene3D" id="3.30.70.270">
    <property type="match status" value="1"/>
</dbReference>
<keyword evidence="2" id="KW-1185">Reference proteome</keyword>
<gene>
    <name evidence="1" type="ORF">DKG74_20055</name>
</gene>
<dbReference type="SUPFAM" id="SSF55073">
    <property type="entry name" value="Nucleotide cyclase"/>
    <property type="match status" value="1"/>
</dbReference>
<dbReference type="InterPro" id="IPR029787">
    <property type="entry name" value="Nucleotide_cyclase"/>
</dbReference>
<organism evidence="1 2">
    <name type="scientific">Zavarzinia aquatilis</name>
    <dbReference type="NCBI Taxonomy" id="2211142"/>
    <lineage>
        <taxon>Bacteria</taxon>
        <taxon>Pseudomonadati</taxon>
        <taxon>Pseudomonadota</taxon>
        <taxon>Alphaproteobacteria</taxon>
        <taxon>Rhodospirillales</taxon>
        <taxon>Zavarziniaceae</taxon>
        <taxon>Zavarzinia</taxon>
    </lineage>
</organism>
<protein>
    <recommendedName>
        <fullName evidence="3">GGDEF domain-containing protein</fullName>
    </recommendedName>
</protein>
<accession>A0A317DTY4</accession>
<proteinExistence type="predicted"/>
<evidence type="ECO:0000313" key="1">
    <source>
        <dbReference type="EMBL" id="PWR18139.1"/>
    </source>
</evidence>
<reference evidence="1 2" key="1">
    <citation type="submission" date="2018-05" db="EMBL/GenBank/DDBJ databases">
        <title>Zavarzinia sp. HR-AS.</title>
        <authorList>
            <person name="Lee Y."/>
            <person name="Jeon C.O."/>
        </authorList>
    </citation>
    <scope>NUCLEOTIDE SEQUENCE [LARGE SCALE GENOMIC DNA]</scope>
    <source>
        <strain evidence="1 2">HR-AS</strain>
    </source>
</reference>
<comment type="caution">
    <text evidence="1">The sequence shown here is derived from an EMBL/GenBank/DDBJ whole genome shotgun (WGS) entry which is preliminary data.</text>
</comment>